<dbReference type="Gene3D" id="3.40.50.300">
    <property type="entry name" value="P-loop containing nucleotide triphosphate hydrolases"/>
    <property type="match status" value="2"/>
</dbReference>
<dbReference type="KEGG" id="pez:HWQ56_10420"/>
<dbReference type="InterPro" id="IPR051162">
    <property type="entry name" value="T4SS_component"/>
</dbReference>
<dbReference type="AlphaFoldDB" id="A0A7D5D6Q4"/>
<dbReference type="InterPro" id="IPR025955">
    <property type="entry name" value="TraC/Conjuga_ATPase"/>
</dbReference>
<evidence type="ECO:0000313" key="2">
    <source>
        <dbReference type="EMBL" id="QKZ04173.1"/>
    </source>
</evidence>
<dbReference type="NCBIfam" id="TIGR03744">
    <property type="entry name" value="traC_PFL_4706"/>
    <property type="match status" value="1"/>
</dbReference>
<feature type="region of interest" description="Disordered" evidence="1">
    <location>
        <begin position="907"/>
        <end position="928"/>
    </location>
</feature>
<dbReference type="RefSeq" id="WP_176570391.1">
    <property type="nucleotide sequence ID" value="NZ_CP056030.1"/>
</dbReference>
<dbReference type="Pfam" id="PF11130">
    <property type="entry name" value="TraC_F_IV"/>
    <property type="match status" value="1"/>
</dbReference>
<dbReference type="PANTHER" id="PTHR30121">
    <property type="entry name" value="UNCHARACTERIZED PROTEIN YJGR-RELATED"/>
    <property type="match status" value="1"/>
</dbReference>
<dbReference type="Proteomes" id="UP000509568">
    <property type="component" value="Chromosome"/>
</dbReference>
<dbReference type="InterPro" id="IPR027417">
    <property type="entry name" value="P-loop_NTPase"/>
</dbReference>
<gene>
    <name evidence="2" type="ORF">HWQ56_10420</name>
</gene>
<name>A0A7D5D6Q4_9PSED</name>
<sequence length="928" mass="105083">MTEERDQGQRRWKPWRSAQRRRATQADEAAQYAHNPSFTDHLPWVEYLEAERCFLLDDNRSVGAAFELQPIGTEGREPEWLLAARDALEDALQDSFDELDQAPWVVQFYCQDDSDFSPYLERLERYIAPRAQGTPFTDAFFGLMRRHLAAVAKPGGLFEDHVVSHLPWRGSNRRIRMVIYRWLDVPADNHEQAPTQLLARACDRITASLQACGVSPRRLNGRDFYAWLLPWFNPAPTLTGESPAEFYRRMPYPEDGEIDSLQLPFDHDFAERLFYQEPRSDVEQGLWYFDQQPHRVMVVDKLRKPPHIGQLTGETRKGEALNALFDQMPEATVMSLTLVVTPQDVLEEQLNRLARKAIGENLASTQTRQDVEEARSLIGRQHKLYRGTLAFYLCGKDEQELRQRSIQAANVLLGAGLQPVRDGDEVAACNSYLRWLPMVYNANRDKRNWYTRLLFVQHVANLLPLWGRNVGTGNPGITFFNRGGAPLSFDPLSRFDRSMNGHLLLFGPTGAGKSATLVSILMQVMAVYRPRLFIVEAGNSFGLQGDYFATLGLSVNKVQLKPGSGLSLAPFADARRLVERPDQVASLATDDLDDGHADNDEQRDVLGELEITARLMITGGESKEEARLTRADRSLIRECILDAAKACANARQQVMTHDVRDALLRVACDAHLPGKRRERAQEMGESIDLFCQGFEGTLFDRAGTPWPESDVTIVDLATYAREGYEAQMSISYISLMNTVNNLAERDQYLGRPLIMVTDEGHIITKNPLLAPFVVKGTKMWRKLGAWFWLATQNLADFPCAAQTMLNMIEWWICLNMPPAEIEEIARFKKLTPAQKALLLSASKASGKYTEGVVLAKNLETLFRVVPPSLYLALAMTEPEEKAQRWQLMHAHNLSELKCSGLMKPDTHLGENARHREVSDDQATSYLYP</sequence>
<protein>
    <submittedName>
        <fullName evidence="2">Conjugative transfer ATPase</fullName>
    </submittedName>
</protein>
<feature type="compositionally biased region" description="Basic and acidic residues" evidence="1">
    <location>
        <begin position="907"/>
        <end position="918"/>
    </location>
</feature>
<dbReference type="InterPro" id="IPR022303">
    <property type="entry name" value="Conjug_Trfer_ATPase"/>
</dbReference>
<reference evidence="2 3" key="1">
    <citation type="submission" date="2020-06" db="EMBL/GenBank/DDBJ databases">
        <title>Pseudomonas eucalypticola sp. nov., an endophyte of Eucalyptus dunnii leaves with biocontrol ability of eucalyptus leaf blight.</title>
        <authorList>
            <person name="Liu Y."/>
            <person name="Song Z."/>
            <person name="Zeng H."/>
            <person name="Lu M."/>
            <person name="Wang X."/>
            <person name="Lian X."/>
            <person name="Zhang Q."/>
        </authorList>
    </citation>
    <scope>NUCLEOTIDE SEQUENCE [LARGE SCALE GENOMIC DNA]</scope>
    <source>
        <strain evidence="2 3">NP-1</strain>
    </source>
</reference>
<keyword evidence="3" id="KW-1185">Reference proteome</keyword>
<evidence type="ECO:0000256" key="1">
    <source>
        <dbReference type="SAM" id="MobiDB-lite"/>
    </source>
</evidence>
<dbReference type="SUPFAM" id="SSF52540">
    <property type="entry name" value="P-loop containing nucleoside triphosphate hydrolases"/>
    <property type="match status" value="1"/>
</dbReference>
<organism evidence="2 3">
    <name type="scientific">Pseudomonas eucalypticola</name>
    <dbReference type="NCBI Taxonomy" id="2599595"/>
    <lineage>
        <taxon>Bacteria</taxon>
        <taxon>Pseudomonadati</taxon>
        <taxon>Pseudomonadota</taxon>
        <taxon>Gammaproteobacteria</taxon>
        <taxon>Pseudomonadales</taxon>
        <taxon>Pseudomonadaceae</taxon>
        <taxon>Pseudomonas</taxon>
    </lineage>
</organism>
<dbReference type="EMBL" id="CP056030">
    <property type="protein sequence ID" value="QKZ04173.1"/>
    <property type="molecule type" value="Genomic_DNA"/>
</dbReference>
<proteinExistence type="predicted"/>
<dbReference type="PANTHER" id="PTHR30121:SF6">
    <property type="entry name" value="SLR6007 PROTEIN"/>
    <property type="match status" value="1"/>
</dbReference>
<accession>A0A7D5D6Q4</accession>
<evidence type="ECO:0000313" key="3">
    <source>
        <dbReference type="Proteomes" id="UP000509568"/>
    </source>
</evidence>